<dbReference type="GO" id="GO:0006518">
    <property type="term" value="P:peptide metabolic process"/>
    <property type="evidence" value="ECO:0007669"/>
    <property type="project" value="TreeGrafter"/>
</dbReference>
<dbReference type="Gene3D" id="1.10.1370.10">
    <property type="entry name" value="Neurolysin, domain 3"/>
    <property type="match status" value="1"/>
</dbReference>
<dbReference type="InterPro" id="IPR024079">
    <property type="entry name" value="MetalloPept_cat_dom_sf"/>
</dbReference>
<evidence type="ECO:0000256" key="4">
    <source>
        <dbReference type="ARBA" id="ARBA00022801"/>
    </source>
</evidence>
<dbReference type="GO" id="GO:0006508">
    <property type="term" value="P:proteolysis"/>
    <property type="evidence" value="ECO:0007669"/>
    <property type="project" value="UniProtKB-KW"/>
</dbReference>
<keyword evidence="4 7" id="KW-0378">Hydrolase</keyword>
<evidence type="ECO:0000256" key="3">
    <source>
        <dbReference type="ARBA" id="ARBA00022723"/>
    </source>
</evidence>
<dbReference type="GO" id="GO:0046872">
    <property type="term" value="F:metal ion binding"/>
    <property type="evidence" value="ECO:0007669"/>
    <property type="project" value="UniProtKB-UniRule"/>
</dbReference>
<evidence type="ECO:0000256" key="1">
    <source>
        <dbReference type="ARBA" id="ARBA00006040"/>
    </source>
</evidence>
<keyword evidence="3 7" id="KW-0479">Metal-binding</keyword>
<comment type="similarity">
    <text evidence="1 7">Belongs to the peptidase M3 family.</text>
</comment>
<dbReference type="Proteomes" id="UP000326953">
    <property type="component" value="Unassembled WGS sequence"/>
</dbReference>
<dbReference type="AlphaFoldDB" id="A0A5E6TJF6"/>
<dbReference type="EMBL" id="CABVHK010000008">
    <property type="protein sequence ID" value="VVM91023.1"/>
    <property type="molecule type" value="Genomic_DNA"/>
</dbReference>
<reference evidence="9 10" key="1">
    <citation type="submission" date="2019-09" db="EMBL/GenBank/DDBJ databases">
        <authorList>
            <person name="Chandra G."/>
            <person name="Truman W A."/>
        </authorList>
    </citation>
    <scope>NUCLEOTIDE SEQUENCE [LARGE SCALE GENOMIC DNA]</scope>
    <source>
        <strain evidence="9">PS662</strain>
    </source>
</reference>
<dbReference type="EC" id="3.4.24.70" evidence="9"/>
<comment type="cofactor">
    <cofactor evidence="7">
        <name>Zn(2+)</name>
        <dbReference type="ChEBI" id="CHEBI:29105"/>
    </cofactor>
    <text evidence="7">Binds 1 zinc ion.</text>
</comment>
<gene>
    <name evidence="9" type="primary">prlC_1</name>
    <name evidence="9" type="ORF">PS662_02831</name>
</gene>
<accession>A0A5E6TJF6</accession>
<evidence type="ECO:0000256" key="5">
    <source>
        <dbReference type="ARBA" id="ARBA00022833"/>
    </source>
</evidence>
<evidence type="ECO:0000256" key="7">
    <source>
        <dbReference type="RuleBase" id="RU003435"/>
    </source>
</evidence>
<keyword evidence="5 7" id="KW-0862">Zinc</keyword>
<keyword evidence="6 7" id="KW-0482">Metalloprotease</keyword>
<organism evidence="9 10">
    <name type="scientific">Pseudomonas fluorescens</name>
    <dbReference type="NCBI Taxonomy" id="294"/>
    <lineage>
        <taxon>Bacteria</taxon>
        <taxon>Pseudomonadati</taxon>
        <taxon>Pseudomonadota</taxon>
        <taxon>Gammaproteobacteria</taxon>
        <taxon>Pseudomonadales</taxon>
        <taxon>Pseudomonadaceae</taxon>
        <taxon>Pseudomonas</taxon>
    </lineage>
</organism>
<name>A0A5E6TJF6_PSEFL</name>
<protein>
    <submittedName>
        <fullName evidence="9">Oligopeptidase A</fullName>
        <ecNumber evidence="9">3.4.24.70</ecNumber>
    </submittedName>
</protein>
<dbReference type="SUPFAM" id="SSF55486">
    <property type="entry name" value="Metalloproteases ('zincins'), catalytic domain"/>
    <property type="match status" value="1"/>
</dbReference>
<evidence type="ECO:0000313" key="9">
    <source>
        <dbReference type="EMBL" id="VVM91023.1"/>
    </source>
</evidence>
<dbReference type="GO" id="GO:0004222">
    <property type="term" value="F:metalloendopeptidase activity"/>
    <property type="evidence" value="ECO:0007669"/>
    <property type="project" value="UniProtKB-EC"/>
</dbReference>
<dbReference type="RefSeq" id="WP_150711551.1">
    <property type="nucleotide sequence ID" value="NZ_CABVHK010000008.1"/>
</dbReference>
<evidence type="ECO:0000259" key="8">
    <source>
        <dbReference type="Pfam" id="PF01432"/>
    </source>
</evidence>
<dbReference type="OrthoDB" id="9773538at2"/>
<proteinExistence type="inferred from homology"/>
<dbReference type="InterPro" id="IPR045090">
    <property type="entry name" value="Pept_M3A_M3B"/>
</dbReference>
<feature type="domain" description="Peptidase M3A/M3B catalytic" evidence="8">
    <location>
        <begin position="225"/>
        <end position="668"/>
    </location>
</feature>
<evidence type="ECO:0000256" key="2">
    <source>
        <dbReference type="ARBA" id="ARBA00022670"/>
    </source>
</evidence>
<evidence type="ECO:0000256" key="6">
    <source>
        <dbReference type="ARBA" id="ARBA00023049"/>
    </source>
</evidence>
<keyword evidence="2 7" id="KW-0645">Protease</keyword>
<dbReference type="InterPro" id="IPR001567">
    <property type="entry name" value="Pept_M3A_M3B_dom"/>
</dbReference>
<sequence length="679" mass="76845">MSDTNPLLQPWALPPFSAVRTEHLVPAIEKIIADNRQTLTDIIASQAVSPSWDDLVLAVDETDARLGEAMSVIQTLDLVKRDIAWELASATCGFATARYIAEKMNNQALHQAYRQLAQSAIAASFDEPRNAVLTKILRRFRLAGIDLPAEQQRSLARINVEISGLQSLFMTHLESASAAWTKRIDDVAQLDGLSRTTIDRLALNARKAGHEGWLLSLDQNTCHQVMTYAQNRNLREEYFIAYNTRASDQGPNADQFDNGPVLQMLLSLRHRKARLLGYENFAQLSVATEMAQSTAHVDGFLRRQITQATPGFEKDAQALKAFAPEWNIAQIQPWDQEFLAEQLRQRQLSGALKNLRAYFPLDGTLRRLCLFSERMFGIEIVEKKQFSRWHDSVRLLEISERGQVIGHIYLDPFHREDAPDYAWTATCRNRRRNAEGQSTLPIAIMHSNFTAGIDDQPCLLAHLDLRVLFHEFGHCLQHVLTRSPHYTLSGISQLGRDSGEFAGQLFELWCLSREFLLWLAAHHETGERLTEEQVDAALAAIQTQSSWQSAHLLMSALFDFELHRCHGDGRSVQQVFEDVQKEVNHLQLPSYSRFANSFDYMVTGYGASVYAYRWSGVLASEAFKRFQQDWVFNAQTGKAFREAFFSPGDSRSLLTALETFLGRPIADDLFAVSSETVTH</sequence>
<evidence type="ECO:0000313" key="10">
    <source>
        <dbReference type="Proteomes" id="UP000326953"/>
    </source>
</evidence>
<dbReference type="Gene3D" id="3.40.390.10">
    <property type="entry name" value="Collagenase (Catalytic Domain)"/>
    <property type="match status" value="1"/>
</dbReference>
<dbReference type="PANTHER" id="PTHR11804">
    <property type="entry name" value="PROTEASE M3 THIMET OLIGOPEPTIDASE-RELATED"/>
    <property type="match status" value="1"/>
</dbReference>
<dbReference type="PANTHER" id="PTHR11804:SF84">
    <property type="entry name" value="SACCHAROLYSIN"/>
    <property type="match status" value="1"/>
</dbReference>
<dbReference type="InterPro" id="IPR024077">
    <property type="entry name" value="Neurolysin/TOP_dom2"/>
</dbReference>
<dbReference type="Pfam" id="PF01432">
    <property type="entry name" value="Peptidase_M3"/>
    <property type="match status" value="1"/>
</dbReference>